<feature type="transmembrane region" description="Helical" evidence="10">
    <location>
        <begin position="266"/>
        <end position="282"/>
    </location>
</feature>
<dbReference type="InterPro" id="IPR038770">
    <property type="entry name" value="Na+/solute_symporter_sf"/>
</dbReference>
<keyword evidence="8 10" id="KW-0472">Membrane</keyword>
<feature type="domain" description="Cation/H+ exchanger transmembrane" evidence="11">
    <location>
        <begin position="348"/>
        <end position="471"/>
    </location>
</feature>
<dbReference type="GO" id="GO:1902600">
    <property type="term" value="P:proton transmembrane transport"/>
    <property type="evidence" value="ECO:0007669"/>
    <property type="project" value="InterPro"/>
</dbReference>
<feature type="transmembrane region" description="Helical" evidence="10">
    <location>
        <begin position="386"/>
        <end position="405"/>
    </location>
</feature>
<comment type="caution">
    <text evidence="12">The sequence shown here is derived from an EMBL/GenBank/DDBJ whole genome shotgun (WGS) entry which is preliminary data.</text>
</comment>
<feature type="transmembrane region" description="Helical" evidence="10">
    <location>
        <begin position="414"/>
        <end position="436"/>
    </location>
</feature>
<dbReference type="InterPro" id="IPR006153">
    <property type="entry name" value="Cation/H_exchanger_TM"/>
</dbReference>
<evidence type="ECO:0000256" key="4">
    <source>
        <dbReference type="ARBA" id="ARBA00022692"/>
    </source>
</evidence>
<dbReference type="EMBL" id="JAODAN010000001">
    <property type="protein sequence ID" value="KAK1927118.1"/>
    <property type="molecule type" value="Genomic_DNA"/>
</dbReference>
<gene>
    <name evidence="12" type="ORF">DB88DRAFT_537100</name>
</gene>
<feature type="transmembrane region" description="Helical" evidence="10">
    <location>
        <begin position="448"/>
        <end position="470"/>
    </location>
</feature>
<evidence type="ECO:0000256" key="1">
    <source>
        <dbReference type="ARBA" id="ARBA00004141"/>
    </source>
</evidence>
<feature type="transmembrane region" description="Helical" evidence="10">
    <location>
        <begin position="242"/>
        <end position="260"/>
    </location>
</feature>
<evidence type="ECO:0000256" key="2">
    <source>
        <dbReference type="ARBA" id="ARBA00022448"/>
    </source>
</evidence>
<feature type="transmembrane region" description="Helical" evidence="10">
    <location>
        <begin position="12"/>
        <end position="32"/>
    </location>
</feature>
<evidence type="ECO:0000256" key="6">
    <source>
        <dbReference type="ARBA" id="ARBA00023053"/>
    </source>
</evidence>
<evidence type="ECO:0000256" key="5">
    <source>
        <dbReference type="ARBA" id="ARBA00022989"/>
    </source>
</evidence>
<proteinExistence type="predicted"/>
<comment type="subcellular location">
    <subcellularLocation>
        <location evidence="1">Membrane</location>
        <topology evidence="1">Multi-pass membrane protein</topology>
    </subcellularLocation>
</comment>
<feature type="transmembrane region" description="Helical" evidence="10">
    <location>
        <begin position="157"/>
        <end position="178"/>
    </location>
</feature>
<sequence length="483" mass="50990">MWSSFAYHEPTSTQIVILLSFLLFLNLGGAVAQRYISAGLLGQIFVGIVYGTPLAGILEESWEEAIVAIGYVGLLLVVFEGGMSSSISNLRSLLPLSLAIALTGLLAPIALSFILIPLGPSPPLHAFAAGSALSSTSLGTVLAVLHPATIGFDLRKTALGTALLSAAVMDDIVAFILVKVLTILGSGEQMSGSYLGKSIARAVGVTIGLGLVMVVMARWVLKPGYAAVKSSQRLMNATWGGQGFLLVLMAILFIGMVAAAGYGGTSPLFGAYIAGLAIAYLSDSDSPDTDREAGVIELDKTCLPSGLGSRRNTFPTTARPLAMGASSTALARSDSIVPPVAGLIETFEHYIAPVLTYLLLPLFFGSIGYSIPFVPLWTGRVIWRGIIYALLMFLGKGFCGAWMLLRGRKGWRAVMLLGLAMVSRGEIGLLIAQVARGTSDPLLDEDEFLVVVWAIVLCTIVGPASVGWAVNRWKKRILRGGWD</sequence>
<keyword evidence="7" id="KW-0406">Ion transport</keyword>
<dbReference type="PANTHER" id="PTHR43562">
    <property type="entry name" value="NAPA-TYPE SODIUM/HYDROGEN ANTIPORTER"/>
    <property type="match status" value="1"/>
</dbReference>
<keyword evidence="2" id="KW-0813">Transport</keyword>
<evidence type="ECO:0000313" key="13">
    <source>
        <dbReference type="Proteomes" id="UP001182556"/>
    </source>
</evidence>
<protein>
    <submittedName>
        <fullName evidence="12">Sodium-hydrogen antiporter</fullName>
    </submittedName>
</protein>
<keyword evidence="9" id="KW-0739">Sodium transport</keyword>
<dbReference type="GO" id="GO:0016020">
    <property type="term" value="C:membrane"/>
    <property type="evidence" value="ECO:0007669"/>
    <property type="project" value="UniProtKB-SubCell"/>
</dbReference>
<organism evidence="12 13">
    <name type="scientific">Papiliotrema laurentii</name>
    <name type="common">Cryptococcus laurentii</name>
    <dbReference type="NCBI Taxonomy" id="5418"/>
    <lineage>
        <taxon>Eukaryota</taxon>
        <taxon>Fungi</taxon>
        <taxon>Dikarya</taxon>
        <taxon>Basidiomycota</taxon>
        <taxon>Agaricomycotina</taxon>
        <taxon>Tremellomycetes</taxon>
        <taxon>Tremellales</taxon>
        <taxon>Rhynchogastremaceae</taxon>
        <taxon>Papiliotrema</taxon>
    </lineage>
</organism>
<evidence type="ECO:0000256" key="9">
    <source>
        <dbReference type="ARBA" id="ARBA00023201"/>
    </source>
</evidence>
<dbReference type="GO" id="GO:0006814">
    <property type="term" value="P:sodium ion transport"/>
    <property type="evidence" value="ECO:0007669"/>
    <property type="project" value="UniProtKB-KW"/>
</dbReference>
<evidence type="ECO:0000256" key="7">
    <source>
        <dbReference type="ARBA" id="ARBA00023065"/>
    </source>
</evidence>
<dbReference type="Gene3D" id="1.20.1530.20">
    <property type="match status" value="2"/>
</dbReference>
<feature type="transmembrane region" description="Helical" evidence="10">
    <location>
        <begin position="93"/>
        <end position="118"/>
    </location>
</feature>
<feature type="transmembrane region" description="Helical" evidence="10">
    <location>
        <begin position="124"/>
        <end position="145"/>
    </location>
</feature>
<feature type="transmembrane region" description="Helical" evidence="10">
    <location>
        <begin position="198"/>
        <end position="221"/>
    </location>
</feature>
<evidence type="ECO:0000256" key="8">
    <source>
        <dbReference type="ARBA" id="ARBA00023136"/>
    </source>
</evidence>
<keyword evidence="5 10" id="KW-1133">Transmembrane helix</keyword>
<keyword evidence="13" id="KW-1185">Reference proteome</keyword>
<dbReference type="Proteomes" id="UP001182556">
    <property type="component" value="Unassembled WGS sequence"/>
</dbReference>
<feature type="transmembrane region" description="Helical" evidence="10">
    <location>
        <begin position="39"/>
        <end position="58"/>
    </location>
</feature>
<accession>A0AAD9FW48</accession>
<feature type="transmembrane region" description="Helical" evidence="10">
    <location>
        <begin position="64"/>
        <end position="81"/>
    </location>
</feature>
<keyword evidence="4 10" id="KW-0812">Transmembrane</keyword>
<dbReference type="PANTHER" id="PTHR43562:SF3">
    <property type="entry name" value="SODIUM ION_PROTON EXCHANGER (EUROFUNG)"/>
    <property type="match status" value="1"/>
</dbReference>
<evidence type="ECO:0000256" key="10">
    <source>
        <dbReference type="SAM" id="Phobius"/>
    </source>
</evidence>
<feature type="transmembrane region" description="Helical" evidence="10">
    <location>
        <begin position="354"/>
        <end position="374"/>
    </location>
</feature>
<dbReference type="AlphaFoldDB" id="A0AAD9FW48"/>
<feature type="domain" description="Cation/H+ exchanger transmembrane" evidence="11">
    <location>
        <begin position="28"/>
        <end position="280"/>
    </location>
</feature>
<dbReference type="GO" id="GO:0015297">
    <property type="term" value="F:antiporter activity"/>
    <property type="evidence" value="ECO:0007669"/>
    <property type="project" value="UniProtKB-KW"/>
</dbReference>
<evidence type="ECO:0000259" key="11">
    <source>
        <dbReference type="Pfam" id="PF00999"/>
    </source>
</evidence>
<reference evidence="12" key="1">
    <citation type="submission" date="2023-02" db="EMBL/GenBank/DDBJ databases">
        <title>Identification and recombinant expression of a fungal hydrolase from Papiliotrema laurentii that hydrolyzes apple cutin and clears colloidal polyester polyurethane.</title>
        <authorList>
            <consortium name="DOE Joint Genome Institute"/>
            <person name="Roman V.A."/>
            <person name="Bojanowski C."/>
            <person name="Crable B.R."/>
            <person name="Wagner D.N."/>
            <person name="Hung C.S."/>
            <person name="Nadeau L.J."/>
            <person name="Schratz L."/>
            <person name="Haridas S."/>
            <person name="Pangilinan J."/>
            <person name="Lipzen A."/>
            <person name="Na H."/>
            <person name="Yan M."/>
            <person name="Ng V."/>
            <person name="Grigoriev I.V."/>
            <person name="Spatafora J.W."/>
            <person name="Barlow D."/>
            <person name="Biffinger J."/>
            <person name="Kelley-Loughnane N."/>
            <person name="Varaljay V.A."/>
            <person name="Crookes-Goodson W.J."/>
        </authorList>
    </citation>
    <scope>NUCLEOTIDE SEQUENCE</scope>
    <source>
        <strain evidence="12">5307AH</strain>
    </source>
</reference>
<evidence type="ECO:0000313" key="12">
    <source>
        <dbReference type="EMBL" id="KAK1927118.1"/>
    </source>
</evidence>
<keyword evidence="3" id="KW-0050">Antiport</keyword>
<evidence type="ECO:0000256" key="3">
    <source>
        <dbReference type="ARBA" id="ARBA00022449"/>
    </source>
</evidence>
<keyword evidence="6" id="KW-0915">Sodium</keyword>
<dbReference type="Pfam" id="PF00999">
    <property type="entry name" value="Na_H_Exchanger"/>
    <property type="match status" value="2"/>
</dbReference>
<name>A0AAD9FW48_PAPLA</name>